<dbReference type="AlphaFoldDB" id="A0A6A8DDU5"/>
<evidence type="ECO:0000313" key="3">
    <source>
        <dbReference type="Proteomes" id="UP000799092"/>
    </source>
</evidence>
<dbReference type="GO" id="GO:0035336">
    <property type="term" value="P:long-chain fatty-acyl-CoA metabolic process"/>
    <property type="evidence" value="ECO:0007669"/>
    <property type="project" value="TreeGrafter"/>
</dbReference>
<dbReference type="InterPro" id="IPR036291">
    <property type="entry name" value="NAD(P)-bd_dom_sf"/>
</dbReference>
<protein>
    <submittedName>
        <fullName evidence="2">NAD-dependent epimerase/dehydratase family protein</fullName>
    </submittedName>
</protein>
<dbReference type="PANTHER" id="PTHR11011">
    <property type="entry name" value="MALE STERILITY PROTEIN 2-RELATED"/>
    <property type="match status" value="1"/>
</dbReference>
<dbReference type="SUPFAM" id="SSF51735">
    <property type="entry name" value="NAD(P)-binding Rossmann-fold domains"/>
    <property type="match status" value="1"/>
</dbReference>
<keyword evidence="3" id="KW-1185">Reference proteome</keyword>
<dbReference type="Gene3D" id="3.40.50.720">
    <property type="entry name" value="NAD(P)-binding Rossmann-like Domain"/>
    <property type="match status" value="1"/>
</dbReference>
<dbReference type="OrthoDB" id="9807212at2"/>
<comment type="caution">
    <text evidence="2">The sequence shown here is derived from an EMBL/GenBank/DDBJ whole genome shotgun (WGS) entry which is preliminary data.</text>
</comment>
<gene>
    <name evidence="2" type="ORF">GH741_14575</name>
</gene>
<name>A0A6A8DDU5_9BACI</name>
<dbReference type="Pfam" id="PF07993">
    <property type="entry name" value="NAD_binding_4"/>
    <property type="match status" value="1"/>
</dbReference>
<dbReference type="PANTHER" id="PTHR11011:SF45">
    <property type="entry name" value="FATTY ACYL-COA REDUCTASE CG8306-RELATED"/>
    <property type="match status" value="1"/>
</dbReference>
<sequence>MANSYFFTGFPGFICTSLIKRLIESEYDINYFYLLVLPSLKGKAENEINRITNEKKISPKKFILIEGDITKRNLGIGPELNEQLSKKITHVFHLAAIYDLAVPKRLAYDVNVTGTNQVNDWILNLHTIQRYIYFSTAYVSGTREGRIVETELEANQTFKNHYEQTKFEAEKLVRSVIDKVPTTIIRPGVVKGNSETGETVKFDGPYFMLNMFENLRFLPIIPYLGTGAAEGNFVPIDYILKATIYLGHSDIGVGKTYHLTDPSPYTMKEVYKMLMVQYLGKKPVGKIPVWLAKASLTIPGIRKRLKVEKEALDYFTCLTTYDCTQAQLDLEGSGIECPDFKETLESMTVFYEKHKNDVEKHIEIS</sequence>
<dbReference type="InterPro" id="IPR013120">
    <property type="entry name" value="FAR_NAD-bd"/>
</dbReference>
<dbReference type="Proteomes" id="UP000799092">
    <property type="component" value="Unassembled WGS sequence"/>
</dbReference>
<dbReference type="InterPro" id="IPR026055">
    <property type="entry name" value="FAR"/>
</dbReference>
<feature type="domain" description="Thioester reductase (TE)" evidence="1">
    <location>
        <begin position="8"/>
        <end position="242"/>
    </location>
</feature>
<accession>A0A6A8DDU5</accession>
<dbReference type="RefSeq" id="WP_153737491.1">
    <property type="nucleotide sequence ID" value="NZ_WJNG01000012.1"/>
</dbReference>
<evidence type="ECO:0000313" key="2">
    <source>
        <dbReference type="EMBL" id="MRH43865.1"/>
    </source>
</evidence>
<organism evidence="2 3">
    <name type="scientific">Aquibacillus halophilus</name>
    <dbReference type="NCBI Taxonomy" id="930132"/>
    <lineage>
        <taxon>Bacteria</taxon>
        <taxon>Bacillati</taxon>
        <taxon>Bacillota</taxon>
        <taxon>Bacilli</taxon>
        <taxon>Bacillales</taxon>
        <taxon>Bacillaceae</taxon>
        <taxon>Aquibacillus</taxon>
    </lineage>
</organism>
<reference evidence="2" key="1">
    <citation type="submission" date="2019-11" db="EMBL/GenBank/DDBJ databases">
        <authorList>
            <person name="Li J."/>
        </authorList>
    </citation>
    <scope>NUCLEOTIDE SEQUENCE</scope>
    <source>
        <strain evidence="2">B6B</strain>
    </source>
</reference>
<proteinExistence type="predicted"/>
<evidence type="ECO:0000259" key="1">
    <source>
        <dbReference type="Pfam" id="PF07993"/>
    </source>
</evidence>
<dbReference type="CDD" id="cd05263">
    <property type="entry name" value="MupV_like_SDR_e"/>
    <property type="match status" value="1"/>
</dbReference>
<dbReference type="EMBL" id="WJNG01000012">
    <property type="protein sequence ID" value="MRH43865.1"/>
    <property type="molecule type" value="Genomic_DNA"/>
</dbReference>
<dbReference type="GO" id="GO:0080019">
    <property type="term" value="F:alcohol-forming very long-chain fatty acyl-CoA reductase activity"/>
    <property type="evidence" value="ECO:0007669"/>
    <property type="project" value="InterPro"/>
</dbReference>